<feature type="transmembrane region" description="Helical" evidence="1">
    <location>
        <begin position="124"/>
        <end position="144"/>
    </location>
</feature>
<dbReference type="PANTHER" id="PTHR31272:SF9">
    <property type="entry name" value="BLL1027 PROTEIN"/>
    <property type="match status" value="1"/>
</dbReference>
<organism evidence="2 3">
    <name type="scientific">Candidatus Taylorbacteria bacterium RIFCSPLOWO2_01_FULL_45_15b</name>
    <dbReference type="NCBI Taxonomy" id="1802319"/>
    <lineage>
        <taxon>Bacteria</taxon>
        <taxon>Candidatus Tayloriibacteriota</taxon>
    </lineage>
</organism>
<dbReference type="InterPro" id="IPR051790">
    <property type="entry name" value="Cytochrome_c-biogenesis_DsbD"/>
</dbReference>
<dbReference type="AlphaFoldDB" id="A0A1G2NFS4"/>
<feature type="transmembrane region" description="Helical" evidence="1">
    <location>
        <begin position="6"/>
        <end position="30"/>
    </location>
</feature>
<keyword evidence="1" id="KW-0812">Transmembrane</keyword>
<name>A0A1G2NFS4_9BACT</name>
<dbReference type="STRING" id="1802319.A2928_03125"/>
<feature type="transmembrane region" description="Helical" evidence="1">
    <location>
        <begin position="42"/>
        <end position="66"/>
    </location>
</feature>
<evidence type="ECO:0000313" key="3">
    <source>
        <dbReference type="Proteomes" id="UP000176221"/>
    </source>
</evidence>
<keyword evidence="1" id="KW-0472">Membrane</keyword>
<feature type="transmembrane region" description="Helical" evidence="1">
    <location>
        <begin position="72"/>
        <end position="90"/>
    </location>
</feature>
<comment type="caution">
    <text evidence="2">The sequence shown here is derived from an EMBL/GenBank/DDBJ whole genome shotgun (WGS) entry which is preliminary data.</text>
</comment>
<feature type="transmembrane region" description="Helical" evidence="1">
    <location>
        <begin position="156"/>
        <end position="177"/>
    </location>
</feature>
<sequence>MTLLFISFVAGILTVLAPCILPLLPVIIGGSLANPRERLRPYIITASLAVSVVLFTLILKWSTALIDIPPNFWKWFSGGIIIIFGLTLLFPKIWELLPFASKTYQQSNILLGKGYNKKSLSGDIVIGLALGPVFSSCSPTYFIILATVLPASFALGFLYLVAYAIGLSLVLLLISLVGQRLVDRLVPLSDPHGKIKKIIGALFLIVGIAILFGLDKKFQTYILEQGIFDITKVEQLLLRKME</sequence>
<proteinExistence type="predicted"/>
<evidence type="ECO:0000256" key="1">
    <source>
        <dbReference type="SAM" id="Phobius"/>
    </source>
</evidence>
<dbReference type="PANTHER" id="PTHR31272">
    <property type="entry name" value="CYTOCHROME C-TYPE BIOGENESIS PROTEIN HI_1454-RELATED"/>
    <property type="match status" value="1"/>
</dbReference>
<dbReference type="Proteomes" id="UP000176221">
    <property type="component" value="Unassembled WGS sequence"/>
</dbReference>
<gene>
    <name evidence="2" type="ORF">A2928_03125</name>
</gene>
<keyword evidence="1" id="KW-1133">Transmembrane helix</keyword>
<accession>A0A1G2NFS4</accession>
<evidence type="ECO:0000313" key="2">
    <source>
        <dbReference type="EMBL" id="OHA34231.1"/>
    </source>
</evidence>
<feature type="transmembrane region" description="Helical" evidence="1">
    <location>
        <begin position="198"/>
        <end position="214"/>
    </location>
</feature>
<protein>
    <submittedName>
        <fullName evidence="2">Cytochrome C biogenesis protein</fullName>
    </submittedName>
</protein>
<reference evidence="2 3" key="1">
    <citation type="journal article" date="2016" name="Nat. Commun.">
        <title>Thousands of microbial genomes shed light on interconnected biogeochemical processes in an aquifer system.</title>
        <authorList>
            <person name="Anantharaman K."/>
            <person name="Brown C.T."/>
            <person name="Hug L.A."/>
            <person name="Sharon I."/>
            <person name="Castelle C.J."/>
            <person name="Probst A.J."/>
            <person name="Thomas B.C."/>
            <person name="Singh A."/>
            <person name="Wilkins M.J."/>
            <person name="Karaoz U."/>
            <person name="Brodie E.L."/>
            <person name="Williams K.H."/>
            <person name="Hubbard S.S."/>
            <person name="Banfield J.F."/>
        </authorList>
    </citation>
    <scope>NUCLEOTIDE SEQUENCE [LARGE SCALE GENOMIC DNA]</scope>
</reference>
<dbReference type="EMBL" id="MHRX01000013">
    <property type="protein sequence ID" value="OHA34231.1"/>
    <property type="molecule type" value="Genomic_DNA"/>
</dbReference>